<dbReference type="InterPro" id="IPR013604">
    <property type="entry name" value="7TM_chemorcpt"/>
</dbReference>
<keyword evidence="10" id="KW-1185">Reference proteome</keyword>
<dbReference type="EMBL" id="AMQN01014283">
    <property type="status" value="NOT_ANNOTATED_CDS"/>
    <property type="molecule type" value="Genomic_DNA"/>
</dbReference>
<keyword evidence="5" id="KW-0675">Receptor</keyword>
<feature type="compositionally biased region" description="Basic and acidic residues" evidence="6">
    <location>
        <begin position="32"/>
        <end position="50"/>
    </location>
</feature>
<name>R7TAN0_CAPTE</name>
<dbReference type="GO" id="GO:0016020">
    <property type="term" value="C:membrane"/>
    <property type="evidence" value="ECO:0007669"/>
    <property type="project" value="UniProtKB-SubCell"/>
</dbReference>
<dbReference type="OMA" id="SHTAYFW"/>
<dbReference type="AlphaFoldDB" id="R7TAN0"/>
<evidence type="ECO:0000256" key="4">
    <source>
        <dbReference type="ARBA" id="ARBA00023136"/>
    </source>
</evidence>
<evidence type="ECO:0008006" key="11">
    <source>
        <dbReference type="Google" id="ProtNLM"/>
    </source>
</evidence>
<dbReference type="EMBL" id="AMQN01014282">
    <property type="status" value="NOT_ANNOTATED_CDS"/>
    <property type="molecule type" value="Genomic_DNA"/>
</dbReference>
<dbReference type="PANTHER" id="PTHR21421">
    <property type="entry name" value="GUSTATORY RECEPTOR"/>
    <property type="match status" value="1"/>
</dbReference>
<dbReference type="Pfam" id="PF08395">
    <property type="entry name" value="7tm_7"/>
    <property type="match status" value="1"/>
</dbReference>
<reference evidence="10" key="1">
    <citation type="submission" date="2012-12" db="EMBL/GenBank/DDBJ databases">
        <authorList>
            <person name="Hellsten U."/>
            <person name="Grimwood J."/>
            <person name="Chapman J.A."/>
            <person name="Shapiro H."/>
            <person name="Aerts A."/>
            <person name="Otillar R.P."/>
            <person name="Terry A.Y."/>
            <person name="Boore J.L."/>
            <person name="Simakov O."/>
            <person name="Marletaz F."/>
            <person name="Cho S.-J."/>
            <person name="Edsinger-Gonzales E."/>
            <person name="Havlak P."/>
            <person name="Kuo D.-H."/>
            <person name="Larsson T."/>
            <person name="Lv J."/>
            <person name="Arendt D."/>
            <person name="Savage R."/>
            <person name="Osoegawa K."/>
            <person name="de Jong P."/>
            <person name="Lindberg D.R."/>
            <person name="Seaver E.C."/>
            <person name="Weisblat D.A."/>
            <person name="Putnam N.H."/>
            <person name="Grigoriev I.V."/>
            <person name="Rokhsar D.S."/>
        </authorList>
    </citation>
    <scope>NUCLEOTIDE SEQUENCE</scope>
    <source>
        <strain evidence="10">I ESC-2004</strain>
    </source>
</reference>
<dbReference type="EnsemblMetazoa" id="CapteT209607">
    <property type="protein sequence ID" value="CapteP209607"/>
    <property type="gene ID" value="CapteG209607"/>
</dbReference>
<keyword evidence="3 7" id="KW-1133">Transmembrane helix</keyword>
<evidence type="ECO:0000256" key="7">
    <source>
        <dbReference type="SAM" id="Phobius"/>
    </source>
</evidence>
<evidence type="ECO:0000256" key="2">
    <source>
        <dbReference type="ARBA" id="ARBA00022692"/>
    </source>
</evidence>
<protein>
    <recommendedName>
        <fullName evidence="11">Gustatory receptor</fullName>
    </recommendedName>
</protein>
<sequence>MKSETTCTRKTRMLYMEQEVSEASNVTPSPSSEKKEEEQPKEEEEKKKEDEGQEPAMLSPNQSSSNLRRRSLGSVSPVRRSTLPEVDVDKKELVTSTDVEKSETAEKIDELNLSFKKTATQISNAIVASRPLQQTSTSPAGARKRPPFKKTASTLGKAVVGLKGIGKSLHHNDELDSLMDTMLYDILKPLLLCMKACGIFFVRPKGAALFESSARCLKSVSVAQIYCLLVLFVVTVNLLSASRCAFFNVMWYMKKNGLQALFISIEKICYSDGIIPYERALKQTLKQLSITMVVFGSFAFCSFVYGFFGNDDVSELFETVLAPVSRDAPYIVVYKCFFLVVIGLNIVISCLSIAFYIMLCYIIYKEFEYMCRTFEMKIRADGQFVDDLEKFRIAHQQRCKLVEQADQILKYLLASTFTAHVPLLCLLLYNLLDMSQSLIFRMYGVYWMLMVLTQTLSFAIAATMVNTQAHAPLANIYAIKAASSTIDRQLVVSMFLNKLTGTSIGLTAWDMFVINKPTMLTVMGMVLTYFFLLVQFRNPLQTTSYDKTCNCNLFNVTSNSTLDELITAASK</sequence>
<evidence type="ECO:0000256" key="6">
    <source>
        <dbReference type="SAM" id="MobiDB-lite"/>
    </source>
</evidence>
<feature type="compositionally biased region" description="Low complexity" evidence="6">
    <location>
        <begin position="54"/>
        <end position="76"/>
    </location>
</feature>
<dbReference type="HOGENOM" id="CLU_477558_0_0_1"/>
<dbReference type="STRING" id="283909.R7TAN0"/>
<evidence type="ECO:0000313" key="10">
    <source>
        <dbReference type="Proteomes" id="UP000014760"/>
    </source>
</evidence>
<dbReference type="GO" id="GO:0038023">
    <property type="term" value="F:signaling receptor activity"/>
    <property type="evidence" value="ECO:0007669"/>
    <property type="project" value="UniProtKB-ARBA"/>
</dbReference>
<dbReference type="EMBL" id="KB310854">
    <property type="protein sequence ID" value="ELT90557.1"/>
    <property type="molecule type" value="Genomic_DNA"/>
</dbReference>
<evidence type="ECO:0000256" key="5">
    <source>
        <dbReference type="ARBA" id="ARBA00023170"/>
    </source>
</evidence>
<evidence type="ECO:0000256" key="3">
    <source>
        <dbReference type="ARBA" id="ARBA00022989"/>
    </source>
</evidence>
<reference evidence="8 10" key="2">
    <citation type="journal article" date="2013" name="Nature">
        <title>Insights into bilaterian evolution from three spiralian genomes.</title>
        <authorList>
            <person name="Simakov O."/>
            <person name="Marletaz F."/>
            <person name="Cho S.J."/>
            <person name="Edsinger-Gonzales E."/>
            <person name="Havlak P."/>
            <person name="Hellsten U."/>
            <person name="Kuo D.H."/>
            <person name="Larsson T."/>
            <person name="Lv J."/>
            <person name="Arendt D."/>
            <person name="Savage R."/>
            <person name="Osoegawa K."/>
            <person name="de Jong P."/>
            <person name="Grimwood J."/>
            <person name="Chapman J.A."/>
            <person name="Shapiro H."/>
            <person name="Aerts A."/>
            <person name="Otillar R.P."/>
            <person name="Terry A.Y."/>
            <person name="Boore J.L."/>
            <person name="Grigoriev I.V."/>
            <person name="Lindberg D.R."/>
            <person name="Seaver E.C."/>
            <person name="Weisblat D.A."/>
            <person name="Putnam N.H."/>
            <person name="Rokhsar D.S."/>
        </authorList>
    </citation>
    <scope>NUCLEOTIDE SEQUENCE</scope>
    <source>
        <strain evidence="8 10">I ESC-2004</strain>
    </source>
</reference>
<dbReference type="OrthoDB" id="6478931at2759"/>
<organism evidence="8">
    <name type="scientific">Capitella teleta</name>
    <name type="common">Polychaete worm</name>
    <dbReference type="NCBI Taxonomy" id="283909"/>
    <lineage>
        <taxon>Eukaryota</taxon>
        <taxon>Metazoa</taxon>
        <taxon>Spiralia</taxon>
        <taxon>Lophotrochozoa</taxon>
        <taxon>Annelida</taxon>
        <taxon>Polychaeta</taxon>
        <taxon>Sedentaria</taxon>
        <taxon>Scolecida</taxon>
        <taxon>Capitellidae</taxon>
        <taxon>Capitella</taxon>
    </lineage>
</organism>
<feature type="transmembrane region" description="Helical" evidence="7">
    <location>
        <begin position="288"/>
        <end position="308"/>
    </location>
</feature>
<accession>R7TAN0</accession>
<dbReference type="Proteomes" id="UP000014760">
    <property type="component" value="Unassembled WGS sequence"/>
</dbReference>
<evidence type="ECO:0000313" key="8">
    <source>
        <dbReference type="EMBL" id="ELT90557.1"/>
    </source>
</evidence>
<feature type="region of interest" description="Disordered" evidence="6">
    <location>
        <begin position="1"/>
        <end position="83"/>
    </location>
</feature>
<dbReference type="PANTHER" id="PTHR21421:SF29">
    <property type="entry name" value="GUSTATORY RECEPTOR 5A FOR TREHALOSE-RELATED"/>
    <property type="match status" value="1"/>
</dbReference>
<evidence type="ECO:0000256" key="1">
    <source>
        <dbReference type="ARBA" id="ARBA00004141"/>
    </source>
</evidence>
<dbReference type="GO" id="GO:0050909">
    <property type="term" value="P:sensory perception of taste"/>
    <property type="evidence" value="ECO:0007669"/>
    <property type="project" value="InterPro"/>
</dbReference>
<keyword evidence="4 7" id="KW-0472">Membrane</keyword>
<dbReference type="GO" id="GO:0051606">
    <property type="term" value="P:detection of stimulus"/>
    <property type="evidence" value="ECO:0007669"/>
    <property type="project" value="UniProtKB-ARBA"/>
</dbReference>
<feature type="compositionally biased region" description="Polar residues" evidence="6">
    <location>
        <begin position="21"/>
        <end position="31"/>
    </location>
</feature>
<proteinExistence type="predicted"/>
<feature type="transmembrane region" description="Helical" evidence="7">
    <location>
        <begin position="223"/>
        <end position="246"/>
    </location>
</feature>
<feature type="transmembrane region" description="Helical" evidence="7">
    <location>
        <begin position="518"/>
        <end position="536"/>
    </location>
</feature>
<keyword evidence="2 7" id="KW-0812">Transmembrane</keyword>
<reference evidence="9" key="3">
    <citation type="submission" date="2015-06" db="UniProtKB">
        <authorList>
            <consortium name="EnsemblMetazoa"/>
        </authorList>
    </citation>
    <scope>IDENTIFICATION</scope>
</reference>
<feature type="transmembrane region" description="Helical" evidence="7">
    <location>
        <begin position="331"/>
        <end position="364"/>
    </location>
</feature>
<evidence type="ECO:0000313" key="9">
    <source>
        <dbReference type="EnsemblMetazoa" id="CapteP209607"/>
    </source>
</evidence>
<feature type="transmembrane region" description="Helical" evidence="7">
    <location>
        <begin position="444"/>
        <end position="469"/>
    </location>
</feature>
<gene>
    <name evidence="8" type="ORF">CAPTEDRAFT_209607</name>
</gene>
<feature type="transmembrane region" description="Helical" evidence="7">
    <location>
        <begin position="408"/>
        <end position="432"/>
    </location>
</feature>
<comment type="subcellular location">
    <subcellularLocation>
        <location evidence="1">Membrane</location>
        <topology evidence="1">Multi-pass membrane protein</topology>
    </subcellularLocation>
</comment>